<dbReference type="EMBL" id="SHMP01000011">
    <property type="protein sequence ID" value="RZV05118.1"/>
    <property type="molecule type" value="Genomic_DNA"/>
</dbReference>
<accession>A0A482Y7K9</accession>
<comment type="caution">
    <text evidence="1">The sequence shown here is derived from an EMBL/GenBank/DDBJ whole genome shotgun (WGS) entry which is preliminary data.</text>
</comment>
<sequence length="35" mass="4047">MMVLTDRQENLLVAVELTEFSVHYEQADSKLVEHA</sequence>
<proteinExistence type="predicted"/>
<protein>
    <submittedName>
        <fullName evidence="1">Uncharacterized protein</fullName>
    </submittedName>
</protein>
<evidence type="ECO:0000313" key="1">
    <source>
        <dbReference type="EMBL" id="RZV05118.1"/>
    </source>
</evidence>
<organism evidence="1 2">
    <name type="scientific">Natrinema hispanicum</name>
    <dbReference type="NCBI Taxonomy" id="392421"/>
    <lineage>
        <taxon>Archaea</taxon>
        <taxon>Methanobacteriati</taxon>
        <taxon>Methanobacteriota</taxon>
        <taxon>Stenosarchaea group</taxon>
        <taxon>Halobacteria</taxon>
        <taxon>Halobacteriales</taxon>
        <taxon>Natrialbaceae</taxon>
        <taxon>Natrinema</taxon>
    </lineage>
</organism>
<gene>
    <name evidence="1" type="ORF">BDK88_4361</name>
</gene>
<evidence type="ECO:0000313" key="2">
    <source>
        <dbReference type="Proteomes" id="UP000291097"/>
    </source>
</evidence>
<name>A0A482Y7K9_9EURY</name>
<dbReference type="AlphaFoldDB" id="A0A482Y7K9"/>
<reference evidence="1 2" key="1">
    <citation type="submission" date="2019-02" db="EMBL/GenBank/DDBJ databases">
        <title>Genomic Encyclopedia of Archaeal and Bacterial Type Strains, Phase II (KMG-II): from individual species to whole genera.</title>
        <authorList>
            <person name="Goeker M."/>
        </authorList>
    </citation>
    <scope>NUCLEOTIDE SEQUENCE [LARGE SCALE GENOMIC DNA]</scope>
    <source>
        <strain evidence="1 2">DSM 18328</strain>
    </source>
</reference>
<dbReference type="Proteomes" id="UP000291097">
    <property type="component" value="Unassembled WGS sequence"/>
</dbReference>